<keyword evidence="2" id="KW-1185">Reference proteome</keyword>
<evidence type="ECO:0000313" key="2">
    <source>
        <dbReference type="Proteomes" id="UP001054837"/>
    </source>
</evidence>
<accession>A0AAV4RI87</accession>
<sequence length="165" mass="18690">MNSFDDGLDQLWINGTWGERGLEGDPRESGIKDSKIPFKVSKLFCDSKLPNLHFHYNTLFLESKEKRTTEKGQTELVYRGKRNSGDYVRLYRSLCVCPLSTGHFSLPANTHDSLCTTVRTGEKESGTAYRDVTPARLDPRGVTHQKISCDHRNGSRMGFSEKTND</sequence>
<dbReference type="Proteomes" id="UP001054837">
    <property type="component" value="Unassembled WGS sequence"/>
</dbReference>
<dbReference type="AlphaFoldDB" id="A0AAV4RI87"/>
<gene>
    <name evidence="1" type="ORF">CDAR_471391</name>
</gene>
<protein>
    <submittedName>
        <fullName evidence="1">Uncharacterized protein</fullName>
    </submittedName>
</protein>
<reference evidence="1 2" key="1">
    <citation type="submission" date="2021-06" db="EMBL/GenBank/DDBJ databases">
        <title>Caerostris darwini draft genome.</title>
        <authorList>
            <person name="Kono N."/>
            <person name="Arakawa K."/>
        </authorList>
    </citation>
    <scope>NUCLEOTIDE SEQUENCE [LARGE SCALE GENOMIC DNA]</scope>
</reference>
<name>A0AAV4RI87_9ARAC</name>
<comment type="caution">
    <text evidence="1">The sequence shown here is derived from an EMBL/GenBank/DDBJ whole genome shotgun (WGS) entry which is preliminary data.</text>
</comment>
<evidence type="ECO:0000313" key="1">
    <source>
        <dbReference type="EMBL" id="GIY21613.1"/>
    </source>
</evidence>
<proteinExistence type="predicted"/>
<dbReference type="EMBL" id="BPLQ01006330">
    <property type="protein sequence ID" value="GIY21613.1"/>
    <property type="molecule type" value="Genomic_DNA"/>
</dbReference>
<organism evidence="1 2">
    <name type="scientific">Caerostris darwini</name>
    <dbReference type="NCBI Taxonomy" id="1538125"/>
    <lineage>
        <taxon>Eukaryota</taxon>
        <taxon>Metazoa</taxon>
        <taxon>Ecdysozoa</taxon>
        <taxon>Arthropoda</taxon>
        <taxon>Chelicerata</taxon>
        <taxon>Arachnida</taxon>
        <taxon>Araneae</taxon>
        <taxon>Araneomorphae</taxon>
        <taxon>Entelegynae</taxon>
        <taxon>Araneoidea</taxon>
        <taxon>Araneidae</taxon>
        <taxon>Caerostris</taxon>
    </lineage>
</organism>